<evidence type="ECO:0000313" key="3">
    <source>
        <dbReference type="Proteomes" id="UP000636479"/>
    </source>
</evidence>
<keyword evidence="3" id="KW-1185">Reference proteome</keyword>
<dbReference type="EMBL" id="JACAZF010000007">
    <property type="protein sequence ID" value="KAF7298583.1"/>
    <property type="molecule type" value="Genomic_DNA"/>
</dbReference>
<feature type="compositionally biased region" description="Low complexity" evidence="1">
    <location>
        <begin position="66"/>
        <end position="75"/>
    </location>
</feature>
<protein>
    <submittedName>
        <fullName evidence="2">Uncharacterized protein</fullName>
    </submittedName>
</protein>
<dbReference type="Proteomes" id="UP000636479">
    <property type="component" value="Unassembled WGS sequence"/>
</dbReference>
<feature type="region of interest" description="Disordered" evidence="1">
    <location>
        <begin position="111"/>
        <end position="146"/>
    </location>
</feature>
<accession>A0A8H6SGL8</accession>
<comment type="caution">
    <text evidence="2">The sequence shown here is derived from an EMBL/GenBank/DDBJ whole genome shotgun (WGS) entry which is preliminary data.</text>
</comment>
<organism evidence="2 3">
    <name type="scientific">Mycena indigotica</name>
    <dbReference type="NCBI Taxonomy" id="2126181"/>
    <lineage>
        <taxon>Eukaryota</taxon>
        <taxon>Fungi</taxon>
        <taxon>Dikarya</taxon>
        <taxon>Basidiomycota</taxon>
        <taxon>Agaricomycotina</taxon>
        <taxon>Agaricomycetes</taxon>
        <taxon>Agaricomycetidae</taxon>
        <taxon>Agaricales</taxon>
        <taxon>Marasmiineae</taxon>
        <taxon>Mycenaceae</taxon>
        <taxon>Mycena</taxon>
    </lineage>
</organism>
<dbReference type="GeneID" id="59347245"/>
<name>A0A8H6SGL8_9AGAR</name>
<reference evidence="2" key="1">
    <citation type="submission" date="2020-05" db="EMBL/GenBank/DDBJ databases">
        <title>Mycena genomes resolve the evolution of fungal bioluminescence.</title>
        <authorList>
            <person name="Tsai I.J."/>
        </authorList>
    </citation>
    <scope>NUCLEOTIDE SEQUENCE</scope>
    <source>
        <strain evidence="2">171206Taipei</strain>
    </source>
</reference>
<feature type="compositionally biased region" description="Pro residues" evidence="1">
    <location>
        <begin position="43"/>
        <end position="56"/>
    </location>
</feature>
<dbReference type="RefSeq" id="XP_037217971.1">
    <property type="nucleotide sequence ID" value="XM_037364729.1"/>
</dbReference>
<proteinExistence type="predicted"/>
<evidence type="ECO:0000256" key="1">
    <source>
        <dbReference type="SAM" id="MobiDB-lite"/>
    </source>
</evidence>
<dbReference type="OrthoDB" id="2590620at2759"/>
<feature type="compositionally biased region" description="Polar residues" evidence="1">
    <location>
        <begin position="1"/>
        <end position="15"/>
    </location>
</feature>
<evidence type="ECO:0000313" key="2">
    <source>
        <dbReference type="EMBL" id="KAF7298583.1"/>
    </source>
</evidence>
<dbReference type="AlphaFoldDB" id="A0A8H6SGL8"/>
<feature type="region of interest" description="Disordered" evidence="1">
    <location>
        <begin position="1"/>
        <end position="89"/>
    </location>
</feature>
<sequence>MSDEIQTVPRTTNSDAHPPQPARHVVLPPRDQAGPSTGHPPAQTNPPHPTPGPGPPALQRTNEAPAGDAAALTGDAHGHGTGHARRSSLDAVAGKLQHALGSVLGSDALKAKGAEKQAHTETGPVEGETKGAQAEAKANVDERLLV</sequence>
<gene>
    <name evidence="2" type="ORF">MIND_00805100</name>
</gene>